<feature type="compositionally biased region" description="Polar residues" evidence="2">
    <location>
        <begin position="1"/>
        <end position="24"/>
    </location>
</feature>
<dbReference type="PANTHER" id="PTHR46310">
    <property type="entry name" value="AMIDASE 1"/>
    <property type="match status" value="1"/>
</dbReference>
<dbReference type="Gene3D" id="3.90.1300.10">
    <property type="entry name" value="Amidase signature (AS) domain"/>
    <property type="match status" value="1"/>
</dbReference>
<evidence type="ECO:0000256" key="1">
    <source>
        <dbReference type="PROSITE-ProRule" id="PRU00339"/>
    </source>
</evidence>
<name>A0AAW1QD55_9CHLO</name>
<evidence type="ECO:0000313" key="3">
    <source>
        <dbReference type="EMBL" id="KAK9819314.1"/>
    </source>
</evidence>
<organism evidence="3 4">
    <name type="scientific">Apatococcus lobatus</name>
    <dbReference type="NCBI Taxonomy" id="904363"/>
    <lineage>
        <taxon>Eukaryota</taxon>
        <taxon>Viridiplantae</taxon>
        <taxon>Chlorophyta</taxon>
        <taxon>core chlorophytes</taxon>
        <taxon>Trebouxiophyceae</taxon>
        <taxon>Chlorellales</taxon>
        <taxon>Chlorellaceae</taxon>
        <taxon>Apatococcus</taxon>
    </lineage>
</organism>
<feature type="repeat" description="TPR" evidence="1">
    <location>
        <begin position="593"/>
        <end position="626"/>
    </location>
</feature>
<reference evidence="3 4" key="1">
    <citation type="journal article" date="2024" name="Nat. Commun.">
        <title>Phylogenomics reveals the evolutionary origins of lichenization in chlorophyte algae.</title>
        <authorList>
            <person name="Puginier C."/>
            <person name="Libourel C."/>
            <person name="Otte J."/>
            <person name="Skaloud P."/>
            <person name="Haon M."/>
            <person name="Grisel S."/>
            <person name="Petersen M."/>
            <person name="Berrin J.G."/>
            <person name="Delaux P.M."/>
            <person name="Dal Grande F."/>
            <person name="Keller J."/>
        </authorList>
    </citation>
    <scope>NUCLEOTIDE SEQUENCE [LARGE SCALE GENOMIC DNA]</scope>
    <source>
        <strain evidence="3 4">SAG 2145</strain>
    </source>
</reference>
<dbReference type="InterPro" id="IPR011990">
    <property type="entry name" value="TPR-like_helical_dom_sf"/>
</dbReference>
<dbReference type="SUPFAM" id="SSF48452">
    <property type="entry name" value="TPR-like"/>
    <property type="match status" value="1"/>
</dbReference>
<feature type="region of interest" description="Disordered" evidence="2">
    <location>
        <begin position="480"/>
        <end position="534"/>
    </location>
</feature>
<feature type="compositionally biased region" description="Low complexity" evidence="2">
    <location>
        <begin position="482"/>
        <end position="509"/>
    </location>
</feature>
<dbReference type="PROSITE" id="PS50005">
    <property type="entry name" value="TPR"/>
    <property type="match status" value="1"/>
</dbReference>
<proteinExistence type="predicted"/>
<feature type="region of interest" description="Disordered" evidence="2">
    <location>
        <begin position="1"/>
        <end position="43"/>
    </location>
</feature>
<accession>A0AAW1QD55</accession>
<dbReference type="InterPro" id="IPR036928">
    <property type="entry name" value="AS_sf"/>
</dbReference>
<comment type="caution">
    <text evidence="3">The sequence shown here is derived from an EMBL/GenBank/DDBJ whole genome shotgun (WGS) entry which is preliminary data.</text>
</comment>
<dbReference type="Gene3D" id="1.25.40.10">
    <property type="entry name" value="Tetratricopeptide repeat domain"/>
    <property type="match status" value="1"/>
</dbReference>
<feature type="compositionally biased region" description="Basic and acidic residues" evidence="2">
    <location>
        <begin position="26"/>
        <end position="43"/>
    </location>
</feature>
<dbReference type="InterPro" id="IPR019734">
    <property type="entry name" value="TPR_rpt"/>
</dbReference>
<dbReference type="Pfam" id="PF13414">
    <property type="entry name" value="TPR_11"/>
    <property type="match status" value="1"/>
</dbReference>
<gene>
    <name evidence="3" type="ORF">WJX74_005105</name>
</gene>
<dbReference type="AlphaFoldDB" id="A0AAW1QD55"/>
<dbReference type="Proteomes" id="UP001438707">
    <property type="component" value="Unassembled WGS sequence"/>
</dbReference>
<evidence type="ECO:0000256" key="2">
    <source>
        <dbReference type="SAM" id="MobiDB-lite"/>
    </source>
</evidence>
<protein>
    <recommendedName>
        <fullName evidence="5">Amidase domain-containing protein</fullName>
    </recommendedName>
</protein>
<keyword evidence="4" id="KW-1185">Reference proteome</keyword>
<dbReference type="PANTHER" id="PTHR46310:SF7">
    <property type="entry name" value="AMIDASE 1"/>
    <property type="match status" value="1"/>
</dbReference>
<dbReference type="EMBL" id="JALJOS010000048">
    <property type="protein sequence ID" value="KAK9819314.1"/>
    <property type="molecule type" value="Genomic_DNA"/>
</dbReference>
<sequence>MVAESSGFTLSESSGESSADTTSMPRAERDHSLQASQPKEDKAQTPKLLAFGVAGALAAGAIWRFLQQRKRRQRKAAVQRVDVSRLLEAFSIKPPAALPPPNAPPVLAGLKYLLSREFAGEATEQEPNTELLAAPARLISEAGAEAVLQTCAEPTPGYLEQCMEVRNPNSPGIINPGPGSAAAAAIASEQADLAVSLGGLTSAATCGVCAFRPSAAAAPPVSEAASTSGSSQQAATWLARDAQTLRRVARALKLPGGGRHDLLRFYICQDLFVKDGRDPGNEESIIYNSAAVLATRKWASEDNVQPLATNLYLRDKLSSLAAFLKEDERSQPLEGLRRAAVQLAWQDPPQCNQLDSDATPQETVGTTEQAQEVVQEVQRLFSDSFELYDVLVLPTLPHPSPSCKAEEQELQSFELQCLRLASLATIAGAPQVVLPVTLPGRPAMGISLIGMPRTDLQLLEAAAGLEKLLQPTLEAVLEKRQQAAARAGTPPAPAASSHSSSSSHGQSRTQNGRHAAAGSQAQQPGEGAKAEGNTAFSAGNFDEAVLCYSRAIQADSSNPVYYSNRAMAHLKAMRFEDAESDCNLALKLDSVSAKALLRRGVARMGLSKYELARKDFHQVVALEPKNRQARGELENLKHLEASGVLAGSGPIPEDAESIPNGF</sequence>
<evidence type="ECO:0000313" key="4">
    <source>
        <dbReference type="Proteomes" id="UP001438707"/>
    </source>
</evidence>
<evidence type="ECO:0008006" key="5">
    <source>
        <dbReference type="Google" id="ProtNLM"/>
    </source>
</evidence>
<keyword evidence="1" id="KW-0802">TPR repeat</keyword>
<dbReference type="SMART" id="SM00028">
    <property type="entry name" value="TPR"/>
    <property type="match status" value="3"/>
</dbReference>
<dbReference type="SUPFAM" id="SSF75304">
    <property type="entry name" value="Amidase signature (AS) enzymes"/>
    <property type="match status" value="1"/>
</dbReference>